<organism evidence="1">
    <name type="scientific">Anguilla anguilla</name>
    <name type="common">European freshwater eel</name>
    <name type="synonym">Muraena anguilla</name>
    <dbReference type="NCBI Taxonomy" id="7936"/>
    <lineage>
        <taxon>Eukaryota</taxon>
        <taxon>Metazoa</taxon>
        <taxon>Chordata</taxon>
        <taxon>Craniata</taxon>
        <taxon>Vertebrata</taxon>
        <taxon>Euteleostomi</taxon>
        <taxon>Actinopterygii</taxon>
        <taxon>Neopterygii</taxon>
        <taxon>Teleostei</taxon>
        <taxon>Anguilliformes</taxon>
        <taxon>Anguillidae</taxon>
        <taxon>Anguilla</taxon>
    </lineage>
</organism>
<name>A0A0E9RTP8_ANGAN</name>
<protein>
    <submittedName>
        <fullName evidence="1">Uncharacterized protein</fullName>
    </submittedName>
</protein>
<proteinExistence type="predicted"/>
<accession>A0A0E9RTP8</accession>
<reference evidence="1" key="2">
    <citation type="journal article" date="2015" name="Fish Shellfish Immunol.">
        <title>Early steps in the European eel (Anguilla anguilla)-Vibrio vulnificus interaction in the gills: Role of the RtxA13 toxin.</title>
        <authorList>
            <person name="Callol A."/>
            <person name="Pajuelo D."/>
            <person name="Ebbesson L."/>
            <person name="Teles M."/>
            <person name="MacKenzie S."/>
            <person name="Amaro C."/>
        </authorList>
    </citation>
    <scope>NUCLEOTIDE SEQUENCE</scope>
</reference>
<sequence length="13" mass="1625">MKYEENVVAREEK</sequence>
<dbReference type="EMBL" id="GBXM01076355">
    <property type="protein sequence ID" value="JAH32222.1"/>
    <property type="molecule type" value="Transcribed_RNA"/>
</dbReference>
<reference evidence="1" key="1">
    <citation type="submission" date="2014-11" db="EMBL/GenBank/DDBJ databases">
        <authorList>
            <person name="Amaro Gonzalez C."/>
        </authorList>
    </citation>
    <scope>NUCLEOTIDE SEQUENCE</scope>
</reference>
<evidence type="ECO:0000313" key="1">
    <source>
        <dbReference type="EMBL" id="JAH32222.1"/>
    </source>
</evidence>